<keyword evidence="9" id="KW-0472">Membrane</keyword>
<dbReference type="Proteomes" id="UP000590412">
    <property type="component" value="Unassembled WGS sequence"/>
</dbReference>
<evidence type="ECO:0000256" key="7">
    <source>
        <dbReference type="PIRSR" id="PIRSR600101-2"/>
    </source>
</evidence>
<feature type="transmembrane region" description="Helical" evidence="9">
    <location>
        <begin position="12"/>
        <end position="32"/>
    </location>
</feature>
<evidence type="ECO:0000256" key="1">
    <source>
        <dbReference type="ARBA" id="ARBA00001049"/>
    </source>
</evidence>
<evidence type="ECO:0000313" key="11">
    <source>
        <dbReference type="Proteomes" id="UP000590412"/>
    </source>
</evidence>
<dbReference type="GO" id="GO:0000324">
    <property type="term" value="C:fungal-type vacuole"/>
    <property type="evidence" value="ECO:0007669"/>
    <property type="project" value="EnsemblFungi"/>
</dbReference>
<dbReference type="Gene3D" id="3.60.20.40">
    <property type="match status" value="1"/>
</dbReference>
<evidence type="ECO:0000256" key="8">
    <source>
        <dbReference type="RuleBase" id="RU368068"/>
    </source>
</evidence>
<name>A0A8X7NKM6_CANPA</name>
<dbReference type="NCBIfam" id="TIGR00066">
    <property type="entry name" value="g_glut_trans"/>
    <property type="match status" value="1"/>
</dbReference>
<comment type="catalytic activity">
    <reaction evidence="1 8">
        <text>an S-substituted glutathione + H2O = an S-substituted L-cysteinylglycine + L-glutamate</text>
        <dbReference type="Rhea" id="RHEA:59468"/>
        <dbReference type="ChEBI" id="CHEBI:15377"/>
        <dbReference type="ChEBI" id="CHEBI:29985"/>
        <dbReference type="ChEBI" id="CHEBI:90779"/>
        <dbReference type="ChEBI" id="CHEBI:143103"/>
        <dbReference type="EC" id="3.4.19.13"/>
    </reaction>
</comment>
<evidence type="ECO:0000256" key="9">
    <source>
        <dbReference type="SAM" id="Phobius"/>
    </source>
</evidence>
<evidence type="ECO:0000256" key="5">
    <source>
        <dbReference type="ARBA" id="ARBA00047417"/>
    </source>
</evidence>
<dbReference type="EC" id="2.3.2.2" evidence="8"/>
<evidence type="ECO:0000256" key="6">
    <source>
        <dbReference type="PIRSR" id="PIRSR600101-1"/>
    </source>
</evidence>
<dbReference type="GO" id="GO:0036374">
    <property type="term" value="F:glutathione hydrolase activity"/>
    <property type="evidence" value="ECO:0007669"/>
    <property type="project" value="UniProtKB-UniRule"/>
</dbReference>
<comment type="function">
    <text evidence="8">Cleaves the gamma-glutamyl peptide bond of glutathione and glutathione conjugates.</text>
</comment>
<comment type="pathway">
    <text evidence="3 8">Sulfur metabolism; glutathione metabolism.</text>
</comment>
<dbReference type="PANTHER" id="PTHR11686">
    <property type="entry name" value="GAMMA GLUTAMYL TRANSPEPTIDASE"/>
    <property type="match status" value="1"/>
</dbReference>
<evidence type="ECO:0000313" key="10">
    <source>
        <dbReference type="EMBL" id="KAF6056906.1"/>
    </source>
</evidence>
<comment type="caution">
    <text evidence="10">The sequence shown here is derived from an EMBL/GenBank/DDBJ whole genome shotgun (WGS) entry which is preliminary data.</text>
</comment>
<feature type="binding site" evidence="7">
    <location>
        <position position="470"/>
    </location>
    <ligand>
        <name>L-glutamate</name>
        <dbReference type="ChEBI" id="CHEBI:29985"/>
    </ligand>
</feature>
<dbReference type="GO" id="GO:0006805">
    <property type="term" value="P:xenobiotic metabolic process"/>
    <property type="evidence" value="ECO:0007669"/>
    <property type="project" value="EnsemblFungi"/>
</dbReference>
<evidence type="ECO:0000256" key="2">
    <source>
        <dbReference type="ARBA" id="ARBA00001089"/>
    </source>
</evidence>
<feature type="active site" description="Nucleophile" evidence="6">
    <location>
        <position position="428"/>
    </location>
</feature>
<comment type="catalytic activity">
    <reaction evidence="5 8">
        <text>an N-terminal (5-L-glutamyl)-[peptide] + an alpha-amino acid = 5-L-glutamyl amino acid + an N-terminal L-alpha-aminoacyl-[peptide]</text>
        <dbReference type="Rhea" id="RHEA:23904"/>
        <dbReference type="Rhea" id="RHEA-COMP:9780"/>
        <dbReference type="Rhea" id="RHEA-COMP:9795"/>
        <dbReference type="ChEBI" id="CHEBI:77644"/>
        <dbReference type="ChEBI" id="CHEBI:78597"/>
        <dbReference type="ChEBI" id="CHEBI:78599"/>
        <dbReference type="ChEBI" id="CHEBI:78608"/>
        <dbReference type="EC" id="2.3.2.2"/>
    </reaction>
</comment>
<dbReference type="GO" id="GO:0006751">
    <property type="term" value="P:glutathione catabolic process"/>
    <property type="evidence" value="ECO:0007669"/>
    <property type="project" value="UniProtKB-UniRule"/>
</dbReference>
<organism evidence="10 11">
    <name type="scientific">Candida parapsilosis</name>
    <name type="common">Yeast</name>
    <dbReference type="NCBI Taxonomy" id="5480"/>
    <lineage>
        <taxon>Eukaryota</taxon>
        <taxon>Fungi</taxon>
        <taxon>Dikarya</taxon>
        <taxon>Ascomycota</taxon>
        <taxon>Saccharomycotina</taxon>
        <taxon>Pichiomycetes</taxon>
        <taxon>Debaryomycetaceae</taxon>
        <taxon>Candida/Lodderomyces clade</taxon>
        <taxon>Candida</taxon>
    </lineage>
</organism>
<dbReference type="AlphaFoldDB" id="A0A8X7NKM6"/>
<dbReference type="GO" id="GO:0005886">
    <property type="term" value="C:plasma membrane"/>
    <property type="evidence" value="ECO:0007669"/>
    <property type="project" value="TreeGrafter"/>
</dbReference>
<dbReference type="InterPro" id="IPR029055">
    <property type="entry name" value="Ntn_hydrolases_N"/>
</dbReference>
<keyword evidence="9" id="KW-1133">Transmembrane helix</keyword>
<dbReference type="InterPro" id="IPR043138">
    <property type="entry name" value="GGT_lsub"/>
</dbReference>
<dbReference type="InterPro" id="IPR000101">
    <property type="entry name" value="GGT_peptidase"/>
</dbReference>
<keyword evidence="9" id="KW-0812">Transmembrane</keyword>
<proteinExistence type="inferred from homology"/>
<comment type="catalytic activity">
    <reaction evidence="2 8">
        <text>glutathione + H2O = L-cysteinylglycine + L-glutamate</text>
        <dbReference type="Rhea" id="RHEA:28807"/>
        <dbReference type="ChEBI" id="CHEBI:15377"/>
        <dbReference type="ChEBI" id="CHEBI:29985"/>
        <dbReference type="ChEBI" id="CHEBI:57925"/>
        <dbReference type="ChEBI" id="CHEBI:61694"/>
        <dbReference type="EC" id="3.4.19.13"/>
    </reaction>
</comment>
<dbReference type="GO" id="GO:0103068">
    <property type="term" value="F:leukotriene C4 gamma-glutamyl transferase activity"/>
    <property type="evidence" value="ECO:0007669"/>
    <property type="project" value="UniProtKB-EC"/>
</dbReference>
<dbReference type="PRINTS" id="PR01210">
    <property type="entry name" value="GGTRANSPTASE"/>
</dbReference>
<dbReference type="Gene3D" id="1.10.246.130">
    <property type="match status" value="1"/>
</dbReference>
<dbReference type="EC" id="3.4.19.13" evidence="8"/>
<accession>A0A8X7NKM6</accession>
<reference evidence="10" key="1">
    <citation type="submission" date="2020-03" db="EMBL/GenBank/DDBJ databases">
        <title>FDA dAtabase for Regulatory Grade micrObial Sequences (FDA-ARGOS): Supporting development and validation of Infectious Disease Dx tests.</title>
        <authorList>
            <person name="Campos J."/>
            <person name="Goldberg B."/>
            <person name="Tallon L."/>
            <person name="Sadzewicz L."/>
            <person name="Vavikolanu K."/>
            <person name="Mehta A."/>
            <person name="Aluvathingal J."/>
            <person name="Nadendla S."/>
            <person name="Nandy P."/>
            <person name="Geyer C."/>
            <person name="Yan Y."/>
            <person name="Sichtig H."/>
        </authorList>
    </citation>
    <scope>NUCLEOTIDE SEQUENCE [LARGE SCALE GENOMIC DNA]</scope>
    <source>
        <strain evidence="10">FDAARGOS_652</strain>
    </source>
</reference>
<evidence type="ECO:0000256" key="3">
    <source>
        <dbReference type="ARBA" id="ARBA00005115"/>
    </source>
</evidence>
<sequence length="623" mass="68919">MKGKAFNNTKRSGYGLALVPALLLIVFTIFQLSGNFIHPEPFHDISRSDPYLTLQQATDDPLHDKIGQPDLHPSKEHLHEGKKAMVASDVPVCSTMGKEILLKGGNAADAAVTVALCIGSINAHSSGIGGGGFILSRNVDKDDIISIDAREMAPALASKNMFGNSFVLSKIGGLAIAIPGELKGLDELYKQHGSGRLSWKQLFEPVIKLNEDGWNCSKVFETVVAKEDELVLSRAPVLKKMWDFIFNDKGDLVKEGDFIQRRNYAKTLRLIANNGSSDIFYDPDGPIAPSLVNTIAQWGGIFTPQDFANYNVNVEYPLTTSINGHTLYTSNGISSGISLIAGLNFFHEVYNGSDDEVLFNHKLIESFKWSSSVRTRLGDLSNKQKVIKKYSEGKWIKEVLEQGKFSENETFSWNNYDPKYDMVEPQGTSHFSIVDKDDNAVAMTTTVNLLFGSMIYDKNTGIVLNDQMDDFSQPNVSNAFNLTPSIYNFVHPGNRPLSSTAPTIITFNNKSDLVIGAAGGSRITNTILQAIVRMYYRNTGLLETIAYPRMHHQLIPEDVMIENMTTFAEEFKGTAIVEKLESKRHTFLETGALTAMNGIKRLKNGTLQGVSDFWRKRGEADGY</sequence>
<feature type="binding site" evidence="7">
    <location>
        <position position="150"/>
    </location>
    <ligand>
        <name>L-glutamate</name>
        <dbReference type="ChEBI" id="CHEBI:29985"/>
    </ligand>
</feature>
<dbReference type="InterPro" id="IPR043137">
    <property type="entry name" value="GGT_ssub_C"/>
</dbReference>
<comment type="similarity">
    <text evidence="4">Belongs to the gamma-glutamyltransferase family.</text>
</comment>
<keyword evidence="8" id="KW-0012">Acyltransferase</keyword>
<feature type="binding site" evidence="7">
    <location>
        <begin position="446"/>
        <end position="448"/>
    </location>
    <ligand>
        <name>L-glutamate</name>
        <dbReference type="ChEBI" id="CHEBI:29985"/>
    </ligand>
</feature>
<keyword evidence="8" id="KW-0808">Transferase</keyword>
<feature type="binding site" evidence="7">
    <location>
        <position position="520"/>
    </location>
    <ligand>
        <name>L-glutamate</name>
        <dbReference type="ChEBI" id="CHEBI:29985"/>
    </ligand>
</feature>
<dbReference type="EMBL" id="JABWAB010000003">
    <property type="protein sequence ID" value="KAF6056906.1"/>
    <property type="molecule type" value="Genomic_DNA"/>
</dbReference>
<dbReference type="FunFam" id="3.60.20.40:FF:000001">
    <property type="entry name" value="Gamma-glutamyltranspeptidase 1"/>
    <property type="match status" value="1"/>
</dbReference>
<feature type="binding site" evidence="7">
    <location>
        <begin position="498"/>
        <end position="499"/>
    </location>
    <ligand>
        <name>L-glutamate</name>
        <dbReference type="ChEBI" id="CHEBI:29985"/>
    </ligand>
</feature>
<evidence type="ECO:0000256" key="4">
    <source>
        <dbReference type="ARBA" id="ARBA00009381"/>
    </source>
</evidence>
<dbReference type="PANTHER" id="PTHR11686:SF9">
    <property type="entry name" value="RE13973P"/>
    <property type="match status" value="1"/>
</dbReference>
<dbReference type="SUPFAM" id="SSF56235">
    <property type="entry name" value="N-terminal nucleophile aminohydrolases (Ntn hydrolases)"/>
    <property type="match status" value="1"/>
</dbReference>
<keyword evidence="8" id="KW-0378">Hydrolase</keyword>
<protein>
    <recommendedName>
        <fullName evidence="8">Glutathione hydrolase</fullName>
        <ecNumber evidence="8">2.3.2.2</ecNumber>
        <ecNumber evidence="8">3.4.19.13</ecNumber>
    </recommendedName>
    <alternativeName>
        <fullName evidence="8">Gamma-glutamyltransferase</fullName>
    </alternativeName>
    <alternativeName>
        <fullName evidence="8">Gamma-glutamyltranspeptidase</fullName>
    </alternativeName>
</protein>
<gene>
    <name evidence="10" type="ORF">FOB60_001461</name>
</gene>
<dbReference type="Pfam" id="PF01019">
    <property type="entry name" value="G_glu_transpept"/>
    <property type="match status" value="1"/>
</dbReference>